<feature type="domain" description="RRM" evidence="8">
    <location>
        <begin position="370"/>
        <end position="448"/>
    </location>
</feature>
<reference evidence="9 10" key="1">
    <citation type="journal article" date="2017" name="Nature">
        <title>The Apostasia genome and the evolution of orchids.</title>
        <authorList>
            <person name="Zhang G.Q."/>
            <person name="Liu K.W."/>
            <person name="Li Z."/>
            <person name="Lohaus R."/>
            <person name="Hsiao Y.Y."/>
            <person name="Niu S.C."/>
            <person name="Wang J.Y."/>
            <person name="Lin Y.C."/>
            <person name="Xu Q."/>
            <person name="Chen L.J."/>
            <person name="Yoshida K."/>
            <person name="Fujiwara S."/>
            <person name="Wang Z.W."/>
            <person name="Zhang Y.Q."/>
            <person name="Mitsuda N."/>
            <person name="Wang M."/>
            <person name="Liu G.H."/>
            <person name="Pecoraro L."/>
            <person name="Huang H.X."/>
            <person name="Xiao X.J."/>
            <person name="Lin M."/>
            <person name="Wu X.Y."/>
            <person name="Wu W.L."/>
            <person name="Chen Y.Y."/>
            <person name="Chang S.B."/>
            <person name="Sakamoto S."/>
            <person name="Ohme-Takagi M."/>
            <person name="Yagi M."/>
            <person name="Zeng S.J."/>
            <person name="Shen C.Y."/>
            <person name="Yeh C.M."/>
            <person name="Luo Y.B."/>
            <person name="Tsai W.C."/>
            <person name="Van de Peer Y."/>
            <person name="Liu Z.J."/>
        </authorList>
    </citation>
    <scope>NUCLEOTIDE SEQUENCE [LARGE SCALE GENOMIC DNA]</scope>
    <source>
        <strain evidence="10">cv. Shenzhen</strain>
        <tissue evidence="9">Stem</tissue>
    </source>
</reference>
<dbReference type="InterPro" id="IPR000504">
    <property type="entry name" value="RRM_dom"/>
</dbReference>
<comment type="subcellular location">
    <subcellularLocation>
        <location evidence="6">Nucleus</location>
    </subcellularLocation>
</comment>
<name>A0A2H9ZST5_9ASPA</name>
<dbReference type="GO" id="GO:0008270">
    <property type="term" value="F:zinc ion binding"/>
    <property type="evidence" value="ECO:0007669"/>
    <property type="project" value="UniProtKB-UniRule"/>
</dbReference>
<keyword evidence="6" id="KW-0747">Spliceosome</keyword>
<dbReference type="InterPro" id="IPR004087">
    <property type="entry name" value="KH_dom"/>
</dbReference>
<evidence type="ECO:0000313" key="9">
    <source>
        <dbReference type="EMBL" id="PKA46357.1"/>
    </source>
</evidence>
<organism evidence="9 10">
    <name type="scientific">Apostasia shenzhenica</name>
    <dbReference type="NCBI Taxonomy" id="1088818"/>
    <lineage>
        <taxon>Eukaryota</taxon>
        <taxon>Viridiplantae</taxon>
        <taxon>Streptophyta</taxon>
        <taxon>Embryophyta</taxon>
        <taxon>Tracheophyta</taxon>
        <taxon>Spermatophyta</taxon>
        <taxon>Magnoliopsida</taxon>
        <taxon>Liliopsida</taxon>
        <taxon>Asparagales</taxon>
        <taxon>Orchidaceae</taxon>
        <taxon>Apostasioideae</taxon>
        <taxon>Apostasia</taxon>
    </lineage>
</organism>
<keyword evidence="10" id="KW-1185">Reference proteome</keyword>
<evidence type="ECO:0000256" key="1">
    <source>
        <dbReference type="ARBA" id="ARBA00022723"/>
    </source>
</evidence>
<dbReference type="GO" id="GO:0005681">
    <property type="term" value="C:spliceosomal complex"/>
    <property type="evidence" value="ECO:0007669"/>
    <property type="project" value="UniProtKB-KW"/>
</dbReference>
<evidence type="ECO:0000256" key="4">
    <source>
        <dbReference type="ARBA" id="ARBA00022884"/>
    </source>
</evidence>
<dbReference type="Proteomes" id="UP000236161">
    <property type="component" value="Unassembled WGS sequence"/>
</dbReference>
<keyword evidence="6" id="KW-0508">mRNA splicing</keyword>
<keyword evidence="2 6" id="KW-0863">Zinc-finger</keyword>
<dbReference type="Pfam" id="PF16275">
    <property type="entry name" value="SF1-HH"/>
    <property type="match status" value="1"/>
</dbReference>
<gene>
    <name evidence="9" type="ORF">AXF42_Ash021579</name>
</gene>
<dbReference type="InterPro" id="IPR032570">
    <property type="entry name" value="SF1-HH"/>
</dbReference>
<dbReference type="Gene3D" id="3.30.70.330">
    <property type="match status" value="1"/>
</dbReference>
<feature type="compositionally biased region" description="Low complexity" evidence="7">
    <location>
        <begin position="1"/>
        <end position="15"/>
    </location>
</feature>
<evidence type="ECO:0000256" key="6">
    <source>
        <dbReference type="RuleBase" id="RU367126"/>
    </source>
</evidence>
<dbReference type="OrthoDB" id="10021397at2759"/>
<protein>
    <recommendedName>
        <fullName evidence="6">Branchpoint-bridging protein</fullName>
    </recommendedName>
</protein>
<dbReference type="InterPro" id="IPR045071">
    <property type="entry name" value="BBP-like"/>
</dbReference>
<comment type="function">
    <text evidence="6">Necessary for the splicing of pre-mRNA. Has a role in the recognition of the branch site (5'-UACUAAC-3'), the pyrimidine tract and the 3'-splice site at the 3'-end of introns.</text>
</comment>
<keyword evidence="1 6" id="KW-0479">Metal-binding</keyword>
<dbReference type="CDD" id="cd02395">
    <property type="entry name" value="KH-I_BBP"/>
    <property type="match status" value="1"/>
</dbReference>
<dbReference type="GO" id="GO:0003729">
    <property type="term" value="F:mRNA binding"/>
    <property type="evidence" value="ECO:0007669"/>
    <property type="project" value="TreeGrafter"/>
</dbReference>
<dbReference type="PROSITE" id="PS50102">
    <property type="entry name" value="RRM"/>
    <property type="match status" value="1"/>
</dbReference>
<dbReference type="Pfam" id="PF22675">
    <property type="entry name" value="KH-I_KHDC4-BBP"/>
    <property type="match status" value="1"/>
</dbReference>
<evidence type="ECO:0000256" key="7">
    <source>
        <dbReference type="SAM" id="MobiDB-lite"/>
    </source>
</evidence>
<dbReference type="InterPro" id="IPR047086">
    <property type="entry name" value="SF1-HH_sf"/>
</dbReference>
<keyword evidence="6" id="KW-0507">mRNA processing</keyword>
<sequence length="524" mass="59046">MVSSEECQLSSSTTSSERKRRSADLFDDSMKKKQKQLMNYSSDLYANVNLIDLISDGSSDPQIQERSGSSGKRRRNSYGFVAGVEEEETIGDNSINKKRKIHPPGDDTRLKILGPLKLPDYIKGFEFSSELEPNIINLNKELVKIHHMLKTGESLVDSLEGERSSSPPPIYNKIGVRVNSRENRGRAKLVQRRQQIICELIQKNPTFWPPSDYKPTKFTTKLYIPVLQYPNYNFVGHIIGPRGDTQKRMERESGARIQIRGKGSSRLGKMKQYRDLKAETLDNEDLHVYIEAEDEKSMELAVHMVEKLLVPINVEENENSSEATSSSELRIGEMQESIKIIKQTAIGELQAEKVSCPPTHFFCQESIDRAKLFVGFLPQSVNSDRLKELFLPFGHICEAVVIMDKNTGVSKGYGFVKYTDPVSAAEALVRMNGFRIGGKSLVVRIAGRSPSTLNTIIGPRGASRCAVMEPHSAYSMRSNLQNRRKRHASSMEFVPIPCFMKVKSSWDPAYNVGSLPIPFEVLYD</sequence>
<feature type="region of interest" description="Disordered" evidence="7">
    <location>
        <begin position="1"/>
        <end position="31"/>
    </location>
</feature>
<dbReference type="AlphaFoldDB" id="A0A2H9ZST5"/>
<feature type="region of interest" description="Disordered" evidence="7">
    <location>
        <begin position="56"/>
        <end position="77"/>
    </location>
</feature>
<dbReference type="InterPro" id="IPR012677">
    <property type="entry name" value="Nucleotide-bd_a/b_plait_sf"/>
</dbReference>
<keyword evidence="4 5" id="KW-0694">RNA-binding</keyword>
<dbReference type="GO" id="GO:0048024">
    <property type="term" value="P:regulation of mRNA splicing, via spliceosome"/>
    <property type="evidence" value="ECO:0007669"/>
    <property type="project" value="TreeGrafter"/>
</dbReference>
<dbReference type="PANTHER" id="PTHR11208:SF45">
    <property type="entry name" value="SPLICING FACTOR 1"/>
    <property type="match status" value="1"/>
</dbReference>
<evidence type="ECO:0000256" key="3">
    <source>
        <dbReference type="ARBA" id="ARBA00022833"/>
    </source>
</evidence>
<dbReference type="Gene3D" id="6.10.140.1790">
    <property type="match status" value="1"/>
</dbReference>
<evidence type="ECO:0000256" key="5">
    <source>
        <dbReference type="PROSITE-ProRule" id="PRU00176"/>
    </source>
</evidence>
<dbReference type="GO" id="GO:0000398">
    <property type="term" value="P:mRNA splicing, via spliceosome"/>
    <property type="evidence" value="ECO:0007669"/>
    <property type="project" value="UniProtKB-UniRule"/>
</dbReference>
<feature type="compositionally biased region" description="Polar residues" evidence="7">
    <location>
        <begin position="56"/>
        <end position="65"/>
    </location>
</feature>
<dbReference type="SUPFAM" id="SSF54791">
    <property type="entry name" value="Eukaryotic type KH-domain (KH-domain type I)"/>
    <property type="match status" value="1"/>
</dbReference>
<keyword evidence="6" id="KW-0539">Nucleus</keyword>
<proteinExistence type="inferred from homology"/>
<dbReference type="Gene3D" id="3.30.1370.10">
    <property type="entry name" value="K Homology domain, type 1"/>
    <property type="match status" value="1"/>
</dbReference>
<dbReference type="SMART" id="SM00322">
    <property type="entry name" value="KH"/>
    <property type="match status" value="1"/>
</dbReference>
<dbReference type="SUPFAM" id="SSF54928">
    <property type="entry name" value="RNA-binding domain, RBD"/>
    <property type="match status" value="1"/>
</dbReference>
<dbReference type="GO" id="GO:0045131">
    <property type="term" value="F:pre-mRNA branch point binding"/>
    <property type="evidence" value="ECO:0007669"/>
    <property type="project" value="UniProtKB-UniRule"/>
</dbReference>
<dbReference type="InterPro" id="IPR035979">
    <property type="entry name" value="RBD_domain_sf"/>
</dbReference>
<accession>A0A2H9ZST5</accession>
<dbReference type="PANTHER" id="PTHR11208">
    <property type="entry name" value="RNA-BINDING PROTEIN RELATED"/>
    <property type="match status" value="1"/>
</dbReference>
<dbReference type="InterPro" id="IPR036612">
    <property type="entry name" value="KH_dom_type_1_sf"/>
</dbReference>
<dbReference type="PROSITE" id="PS50084">
    <property type="entry name" value="KH_TYPE_1"/>
    <property type="match status" value="1"/>
</dbReference>
<dbReference type="EMBL" id="KZ454239">
    <property type="protein sequence ID" value="PKA46357.1"/>
    <property type="molecule type" value="Genomic_DNA"/>
</dbReference>
<feature type="compositionally biased region" description="Basic and acidic residues" evidence="7">
    <location>
        <begin position="22"/>
        <end position="31"/>
    </location>
</feature>
<dbReference type="Pfam" id="PF00076">
    <property type="entry name" value="RRM_1"/>
    <property type="match status" value="1"/>
</dbReference>
<keyword evidence="3 6" id="KW-0862">Zinc</keyword>
<comment type="similarity">
    <text evidence="6">Belongs to the BBP/SF1 family.</text>
</comment>
<dbReference type="STRING" id="1088818.A0A2H9ZST5"/>
<evidence type="ECO:0000313" key="10">
    <source>
        <dbReference type="Proteomes" id="UP000236161"/>
    </source>
</evidence>
<dbReference type="InterPro" id="IPR055256">
    <property type="entry name" value="KH_1_KHDC4/BBP-like"/>
</dbReference>
<evidence type="ECO:0000256" key="2">
    <source>
        <dbReference type="ARBA" id="ARBA00022771"/>
    </source>
</evidence>
<evidence type="ECO:0000259" key="8">
    <source>
        <dbReference type="PROSITE" id="PS50102"/>
    </source>
</evidence>
<dbReference type="SMART" id="SM00360">
    <property type="entry name" value="RRM"/>
    <property type="match status" value="1"/>
</dbReference>